<evidence type="ECO:0000256" key="1">
    <source>
        <dbReference type="SAM" id="SignalP"/>
    </source>
</evidence>
<dbReference type="EMBL" id="JBHUDD010000057">
    <property type="protein sequence ID" value="MFD1509926.1"/>
    <property type="molecule type" value="Genomic_DNA"/>
</dbReference>
<reference evidence="3" key="1">
    <citation type="journal article" date="2019" name="Int. J. Syst. Evol. Microbiol.">
        <title>The Global Catalogue of Microorganisms (GCM) 10K type strain sequencing project: providing services to taxonomists for standard genome sequencing and annotation.</title>
        <authorList>
            <consortium name="The Broad Institute Genomics Platform"/>
            <consortium name="The Broad Institute Genome Sequencing Center for Infectious Disease"/>
            <person name="Wu L."/>
            <person name="Ma J."/>
        </authorList>
    </citation>
    <scope>NUCLEOTIDE SEQUENCE [LARGE SCALE GENOMIC DNA]</scope>
    <source>
        <strain evidence="3">CGMCC 1.12477</strain>
    </source>
</reference>
<feature type="signal peptide" evidence="1">
    <location>
        <begin position="1"/>
        <end position="21"/>
    </location>
</feature>
<dbReference type="Gene3D" id="3.40.30.10">
    <property type="entry name" value="Glutaredoxin"/>
    <property type="match status" value="1"/>
</dbReference>
<name>A0ABW4EI97_9RHOB</name>
<dbReference type="SUPFAM" id="SSF52833">
    <property type="entry name" value="Thioredoxin-like"/>
    <property type="match status" value="1"/>
</dbReference>
<dbReference type="RefSeq" id="WP_379915578.1">
    <property type="nucleotide sequence ID" value="NZ_JBHUDD010000057.1"/>
</dbReference>
<dbReference type="InterPro" id="IPR036249">
    <property type="entry name" value="Thioredoxin-like_sf"/>
</dbReference>
<feature type="chain" id="PRO_5046204414" evidence="1">
    <location>
        <begin position="22"/>
        <end position="122"/>
    </location>
</feature>
<sequence length="122" mass="13225">MAVAKSFLFALALALAAPAAAALELIMVDRQGCPYCEAWKEDIGPAYPMTEMGQFAPLRIVDIKDAPPQGVTFDSRVLFTPTFVLIEDGAELGRIEGHPGDDFFWGLLFRLLSDRAGYDGAS</sequence>
<accession>A0ABW4EI97</accession>
<gene>
    <name evidence="2" type="ORF">ACFTOW_10975</name>
</gene>
<dbReference type="Proteomes" id="UP001597186">
    <property type="component" value="Unassembled WGS sequence"/>
</dbReference>
<proteinExistence type="predicted"/>
<protein>
    <submittedName>
        <fullName evidence="2">Thioredoxin family protein</fullName>
    </submittedName>
</protein>
<organism evidence="2 3">
    <name type="scientific">Lacimonas salitolerans</name>
    <dbReference type="NCBI Taxonomy" id="1323750"/>
    <lineage>
        <taxon>Bacteria</taxon>
        <taxon>Pseudomonadati</taxon>
        <taxon>Pseudomonadota</taxon>
        <taxon>Alphaproteobacteria</taxon>
        <taxon>Rhodobacterales</taxon>
        <taxon>Paracoccaceae</taxon>
        <taxon>Lacimonas</taxon>
    </lineage>
</organism>
<evidence type="ECO:0000313" key="2">
    <source>
        <dbReference type="EMBL" id="MFD1509926.1"/>
    </source>
</evidence>
<evidence type="ECO:0000313" key="3">
    <source>
        <dbReference type="Proteomes" id="UP001597186"/>
    </source>
</evidence>
<keyword evidence="1" id="KW-0732">Signal</keyword>
<comment type="caution">
    <text evidence="2">The sequence shown here is derived from an EMBL/GenBank/DDBJ whole genome shotgun (WGS) entry which is preliminary data.</text>
</comment>
<keyword evidence="3" id="KW-1185">Reference proteome</keyword>